<proteinExistence type="predicted"/>
<dbReference type="InterPro" id="IPR006527">
    <property type="entry name" value="F-box-assoc_dom_typ1"/>
</dbReference>
<evidence type="ECO:0000259" key="1">
    <source>
        <dbReference type="SMART" id="SM00256"/>
    </source>
</evidence>
<organism evidence="2 3">
    <name type="scientific">Olea europaea subsp. europaea</name>
    <dbReference type="NCBI Taxonomy" id="158383"/>
    <lineage>
        <taxon>Eukaryota</taxon>
        <taxon>Viridiplantae</taxon>
        <taxon>Streptophyta</taxon>
        <taxon>Embryophyta</taxon>
        <taxon>Tracheophyta</taxon>
        <taxon>Spermatophyta</taxon>
        <taxon>Magnoliopsida</taxon>
        <taxon>eudicotyledons</taxon>
        <taxon>Gunneridae</taxon>
        <taxon>Pentapetalae</taxon>
        <taxon>asterids</taxon>
        <taxon>lamiids</taxon>
        <taxon>Lamiales</taxon>
        <taxon>Oleaceae</taxon>
        <taxon>Oleeae</taxon>
        <taxon>Olea</taxon>
    </lineage>
</organism>
<evidence type="ECO:0000313" key="2">
    <source>
        <dbReference type="EMBL" id="CAA3003429.1"/>
    </source>
</evidence>
<dbReference type="Proteomes" id="UP000594638">
    <property type="component" value="Unassembled WGS sequence"/>
</dbReference>
<dbReference type="AlphaFoldDB" id="A0A8S0THE1"/>
<feature type="domain" description="F-box" evidence="1">
    <location>
        <begin position="104"/>
        <end position="144"/>
    </location>
</feature>
<dbReference type="InterPro" id="IPR050796">
    <property type="entry name" value="SCF_F-box_component"/>
</dbReference>
<dbReference type="EMBL" id="CACTIH010005962">
    <property type="protein sequence ID" value="CAA3003429.1"/>
    <property type="molecule type" value="Genomic_DNA"/>
</dbReference>
<dbReference type="InterPro" id="IPR036047">
    <property type="entry name" value="F-box-like_dom_sf"/>
</dbReference>
<sequence length="467" mass="53762">MFGIAYGLGLVIFEEGKVVVEEEECVEAGNAVVVQRWGEDFWRESGRVWVWVVAGLEDENGGLVGLDSVRLRYLDNCVAWAENSSNRRRLRRMDPEKRKEEFYVSKDVMVDILSRLPVISLLRFKSVCTQWRDIISSPSFASLHLKCSISNPTRHSILVRTNSKKMLIPFDPLTYSPFSNLDIYCNLGSFGQRVLFVGSINGLLCICGSSGRWICLWNPSTRLFKKIETGINGRSSGFSVGFGHDLIANDYKVVVIHRRRRVTRTGVKVWSANFESWREIKVDCDFTFKQCVCDTMVKGFAYWIVWNGLGSNSKILVASFDMSTEVLRLVPVPQDYYHPDRLYGLIWKEKFALAAFDRTKICQVWTIENDSVGKESWSKKFTFKLDFGFNFYTIDAGNGKLLYNRESRGLVFYDLETTKMKTVEIRKNNYLASGAHYYVESLLSIKGFKRLRENTKKMKRPTISHTF</sequence>
<dbReference type="PANTHER" id="PTHR31672">
    <property type="entry name" value="BNACNNG10540D PROTEIN"/>
    <property type="match status" value="1"/>
</dbReference>
<dbReference type="SUPFAM" id="SSF81383">
    <property type="entry name" value="F-box domain"/>
    <property type="match status" value="1"/>
</dbReference>
<gene>
    <name evidence="2" type="ORF">OLEA9_A028682</name>
</gene>
<accession>A0A8S0THE1</accession>
<dbReference type="NCBIfam" id="TIGR01640">
    <property type="entry name" value="F_box_assoc_1"/>
    <property type="match status" value="1"/>
</dbReference>
<dbReference type="OrthoDB" id="909284at2759"/>
<dbReference type="SUPFAM" id="SSF101898">
    <property type="entry name" value="NHL repeat"/>
    <property type="match status" value="1"/>
</dbReference>
<dbReference type="Gene3D" id="1.20.1280.50">
    <property type="match status" value="1"/>
</dbReference>
<evidence type="ECO:0000313" key="3">
    <source>
        <dbReference type="Proteomes" id="UP000594638"/>
    </source>
</evidence>
<keyword evidence="3" id="KW-1185">Reference proteome</keyword>
<name>A0A8S0THE1_OLEEU</name>
<reference evidence="2 3" key="1">
    <citation type="submission" date="2019-12" db="EMBL/GenBank/DDBJ databases">
        <authorList>
            <person name="Alioto T."/>
            <person name="Alioto T."/>
            <person name="Gomez Garrido J."/>
        </authorList>
    </citation>
    <scope>NUCLEOTIDE SEQUENCE [LARGE SCALE GENOMIC DNA]</scope>
</reference>
<dbReference type="Pfam" id="PF00646">
    <property type="entry name" value="F-box"/>
    <property type="match status" value="1"/>
</dbReference>
<dbReference type="InterPro" id="IPR001810">
    <property type="entry name" value="F-box_dom"/>
</dbReference>
<dbReference type="InterPro" id="IPR017451">
    <property type="entry name" value="F-box-assoc_interact_dom"/>
</dbReference>
<dbReference type="Gramene" id="OE9A028682T1">
    <property type="protein sequence ID" value="OE9A028682C1"/>
    <property type="gene ID" value="OE9A028682"/>
</dbReference>
<comment type="caution">
    <text evidence="2">The sequence shown here is derived from an EMBL/GenBank/DDBJ whole genome shotgun (WGS) entry which is preliminary data.</text>
</comment>
<dbReference type="Pfam" id="PF07734">
    <property type="entry name" value="FBA_1"/>
    <property type="match status" value="1"/>
</dbReference>
<dbReference type="SMART" id="SM00256">
    <property type="entry name" value="FBOX"/>
    <property type="match status" value="1"/>
</dbReference>
<dbReference type="PANTHER" id="PTHR31672:SF13">
    <property type="entry name" value="F-BOX PROTEIN CPR30-LIKE"/>
    <property type="match status" value="1"/>
</dbReference>
<protein>
    <submittedName>
        <fullName evidence="2">F-box kelch-repeat At3g23880-like</fullName>
    </submittedName>
</protein>
<dbReference type="CDD" id="cd22157">
    <property type="entry name" value="F-box_AtFBW1-like"/>
    <property type="match status" value="1"/>
</dbReference>